<dbReference type="InterPro" id="IPR007160">
    <property type="entry name" value="DUF362"/>
</dbReference>
<evidence type="ECO:0000259" key="1">
    <source>
        <dbReference type="Pfam" id="PF04015"/>
    </source>
</evidence>
<accession>A0A9D0YY35</accession>
<organism evidence="2 3">
    <name type="scientific">Candidatus Avichristensenella intestinipullorum</name>
    <dbReference type="NCBI Taxonomy" id="2840693"/>
    <lineage>
        <taxon>Bacteria</taxon>
        <taxon>Bacillati</taxon>
        <taxon>Bacillota</taxon>
        <taxon>Clostridia</taxon>
        <taxon>Candidatus Avichristensenella</taxon>
    </lineage>
</organism>
<protein>
    <submittedName>
        <fullName evidence="2">DUF362 domain-containing protein</fullName>
    </submittedName>
</protein>
<reference evidence="2" key="1">
    <citation type="submission" date="2020-10" db="EMBL/GenBank/DDBJ databases">
        <authorList>
            <person name="Gilroy R."/>
        </authorList>
    </citation>
    <scope>NUCLEOTIDE SEQUENCE</scope>
    <source>
        <strain evidence="2">ChiHile30-977</strain>
    </source>
</reference>
<feature type="domain" description="DUF362" evidence="1">
    <location>
        <begin position="35"/>
        <end position="225"/>
    </location>
</feature>
<dbReference type="Pfam" id="PF04015">
    <property type="entry name" value="DUF362"/>
    <property type="match status" value="1"/>
</dbReference>
<evidence type="ECO:0000313" key="3">
    <source>
        <dbReference type="Proteomes" id="UP000886819"/>
    </source>
</evidence>
<dbReference type="EMBL" id="DVFI01000151">
    <property type="protein sequence ID" value="HIQ64092.1"/>
    <property type="molecule type" value="Genomic_DNA"/>
</dbReference>
<reference evidence="2" key="2">
    <citation type="journal article" date="2021" name="PeerJ">
        <title>Extensive microbial diversity within the chicken gut microbiome revealed by metagenomics and culture.</title>
        <authorList>
            <person name="Gilroy R."/>
            <person name="Ravi A."/>
            <person name="Getino M."/>
            <person name="Pursley I."/>
            <person name="Horton D.L."/>
            <person name="Alikhan N.F."/>
            <person name="Baker D."/>
            <person name="Gharbi K."/>
            <person name="Hall N."/>
            <person name="Watson M."/>
            <person name="Adriaenssens E.M."/>
            <person name="Foster-Nyarko E."/>
            <person name="Jarju S."/>
            <person name="Secka A."/>
            <person name="Antonio M."/>
            <person name="Oren A."/>
            <person name="Chaudhuri R.R."/>
            <person name="La Ragione R."/>
            <person name="Hildebrand F."/>
            <person name="Pallen M.J."/>
        </authorList>
    </citation>
    <scope>NUCLEOTIDE SEQUENCE</scope>
    <source>
        <strain evidence="2">ChiHile30-977</strain>
    </source>
</reference>
<comment type="caution">
    <text evidence="2">The sequence shown here is derived from an EMBL/GenBank/DDBJ whole genome shotgun (WGS) entry which is preliminary data.</text>
</comment>
<sequence>MGKIYQIYGQDAHAMTVKLLEAADAIRLVPQGGSVALKPNLVVAGSPENGATTHAGVLSGCIAYFRSHGVRELSVIESSWVGAETMSAMRRAGYDKVCQAAGVPFYDLKRDATRPLRTAIGDIEVCCRALDAGLLVDLPVLKGHCQTAMTCALKNLKGCLPDREKRRFHAMGLQKPIAALGAALKPRLIVVDSICGDLDFEEGGTPVHTNRMYLGTDAVQVDAYGRALMGLSPAEVPYIEMAGQFGGGSADWSAAELVELNRPGEAAACPRPGGVVARLTRSVREDKACSACFAALVRALHRAGPPGLPVYIGQGWQGKTMKGLGVGRCCRGAARCVTGCPPTAEAIAEALADMRRA</sequence>
<dbReference type="AlphaFoldDB" id="A0A9D0YY35"/>
<name>A0A9D0YY35_9FIRM</name>
<gene>
    <name evidence="2" type="ORF">IAA66_11020</name>
</gene>
<proteinExistence type="predicted"/>
<dbReference type="Proteomes" id="UP000886819">
    <property type="component" value="Unassembled WGS sequence"/>
</dbReference>
<evidence type="ECO:0000313" key="2">
    <source>
        <dbReference type="EMBL" id="HIQ64092.1"/>
    </source>
</evidence>